<evidence type="ECO:0000313" key="2">
    <source>
        <dbReference type="EMBL" id="MDX6850957.1"/>
    </source>
</evidence>
<feature type="signal peptide" evidence="1">
    <location>
        <begin position="1"/>
        <end position="19"/>
    </location>
</feature>
<feature type="chain" id="PRO_5047061943" evidence="1">
    <location>
        <begin position="20"/>
        <end position="123"/>
    </location>
</feature>
<comment type="caution">
    <text evidence="2">The sequence shown here is derived from an EMBL/GenBank/DDBJ whole genome shotgun (WGS) entry which is preliminary data.</text>
</comment>
<sequence>MYKYLMAVVVLLAGFSAYSANKNVTYLVAYESEGFASTQMYNVEVTSEFTETVELDGGYTLEVIGSPTGVSTVLKSPAGETELVTNQSTNAFLKGNLFLICSKSGVTNRISPIPKQLPSCNPT</sequence>
<dbReference type="Proteomes" id="UP001273505">
    <property type="component" value="Unassembled WGS sequence"/>
</dbReference>
<dbReference type="RefSeq" id="WP_302721604.1">
    <property type="nucleotide sequence ID" value="NZ_JAULRU010000344.1"/>
</dbReference>
<keyword evidence="1" id="KW-0732">Signal</keyword>
<accession>A0ABU4S1J0</accession>
<organism evidence="2 3">
    <name type="scientific">Gilvimarinus gilvus</name>
    <dbReference type="NCBI Taxonomy" id="3058038"/>
    <lineage>
        <taxon>Bacteria</taxon>
        <taxon>Pseudomonadati</taxon>
        <taxon>Pseudomonadota</taxon>
        <taxon>Gammaproteobacteria</taxon>
        <taxon>Cellvibrionales</taxon>
        <taxon>Cellvibrionaceae</taxon>
        <taxon>Gilvimarinus</taxon>
    </lineage>
</organism>
<evidence type="ECO:0000256" key="1">
    <source>
        <dbReference type="SAM" id="SignalP"/>
    </source>
</evidence>
<gene>
    <name evidence="2" type="ORF">SCD92_16395</name>
</gene>
<reference evidence="2 3" key="1">
    <citation type="submission" date="2023-11" db="EMBL/GenBank/DDBJ databases">
        <title>Gilvimarinus fulvus sp. nov., isolated from the surface of Kelp.</title>
        <authorList>
            <person name="Sun Y.Y."/>
            <person name="Gong Y."/>
            <person name="Du Z.J."/>
        </authorList>
    </citation>
    <scope>NUCLEOTIDE SEQUENCE [LARGE SCALE GENOMIC DNA]</scope>
    <source>
        <strain evidence="2 3">SDUM040013</strain>
    </source>
</reference>
<keyword evidence="3" id="KW-1185">Reference proteome</keyword>
<protein>
    <submittedName>
        <fullName evidence="2">Uncharacterized protein</fullName>
    </submittedName>
</protein>
<name>A0ABU4S1J0_9GAMM</name>
<evidence type="ECO:0000313" key="3">
    <source>
        <dbReference type="Proteomes" id="UP001273505"/>
    </source>
</evidence>
<dbReference type="EMBL" id="JAXAFO010000035">
    <property type="protein sequence ID" value="MDX6850957.1"/>
    <property type="molecule type" value="Genomic_DNA"/>
</dbReference>
<proteinExistence type="predicted"/>